<proteinExistence type="predicted"/>
<sequence>MIAAGQQITTSNMYNDKTDKEILEVLEQHALLTFESQLQLKEEINRRGLSLDISSLDAAIDDKIARIKNFEYLKDFGFKAETIDNRFLVTRTLNAVLTDVFAVLLGLVAFFIGINGAINLVLTFINGDEVDVFTLAVKFAMAGLLFVGIRFFSGLKRLFDYAGFELARKNGEITLKKRFDIKLEEIQAKPSDLILHREEDDLGLQLGNEVIFTSNAENLIQRMTLEELTKRLKGN</sequence>
<reference evidence="1 2" key="1">
    <citation type="submission" date="2017-08" db="EMBL/GenBank/DDBJ databases">
        <title>The complete genome sequence of Maribacter sp. B1, isolated from deep-sea sediment.</title>
        <authorList>
            <person name="Wu Y.-H."/>
            <person name="Cheng H."/>
            <person name="Xu X.-W."/>
        </authorList>
    </citation>
    <scope>NUCLEOTIDE SEQUENCE [LARGE SCALE GENOMIC DNA]</scope>
    <source>
        <strain evidence="1 2">B1</strain>
    </source>
</reference>
<dbReference type="OrthoDB" id="1176629at2"/>
<dbReference type="KEGG" id="marb:CJ263_10955"/>
<keyword evidence="2" id="KW-1185">Reference proteome</keyword>
<dbReference type="Proteomes" id="UP000215244">
    <property type="component" value="Chromosome"/>
</dbReference>
<protein>
    <submittedName>
        <fullName evidence="1">Uncharacterized protein</fullName>
    </submittedName>
</protein>
<dbReference type="AlphaFoldDB" id="A0A223V5W7"/>
<organism evidence="1 2">
    <name type="scientific">Maribacter cobaltidurans</name>
    <dbReference type="NCBI Taxonomy" id="1178778"/>
    <lineage>
        <taxon>Bacteria</taxon>
        <taxon>Pseudomonadati</taxon>
        <taxon>Bacteroidota</taxon>
        <taxon>Flavobacteriia</taxon>
        <taxon>Flavobacteriales</taxon>
        <taxon>Flavobacteriaceae</taxon>
        <taxon>Maribacter</taxon>
    </lineage>
</organism>
<gene>
    <name evidence="1" type="ORF">CJ263_10955</name>
</gene>
<evidence type="ECO:0000313" key="2">
    <source>
        <dbReference type="Proteomes" id="UP000215244"/>
    </source>
</evidence>
<accession>A0A223V5W7</accession>
<dbReference type="RefSeq" id="WP_094997310.1">
    <property type="nucleotide sequence ID" value="NZ_BMJL01000003.1"/>
</dbReference>
<evidence type="ECO:0000313" key="1">
    <source>
        <dbReference type="EMBL" id="ASV30692.1"/>
    </source>
</evidence>
<dbReference type="EMBL" id="CP022957">
    <property type="protein sequence ID" value="ASV30692.1"/>
    <property type="molecule type" value="Genomic_DNA"/>
</dbReference>
<name>A0A223V5W7_9FLAO</name>